<dbReference type="InterPro" id="IPR002347">
    <property type="entry name" value="SDR_fam"/>
</dbReference>
<protein>
    <recommendedName>
        <fullName evidence="2">Short-chain dehydrogenase/reductase SDR</fullName>
    </recommendedName>
</protein>
<dbReference type="Gene3D" id="3.40.50.720">
    <property type="entry name" value="NAD(P)-binding Rossmann-like Domain"/>
    <property type="match status" value="1"/>
</dbReference>
<dbReference type="InterPro" id="IPR036291">
    <property type="entry name" value="NAD(P)-bd_dom_sf"/>
</dbReference>
<evidence type="ECO:0008006" key="2">
    <source>
        <dbReference type="Google" id="ProtNLM"/>
    </source>
</evidence>
<dbReference type="AlphaFoldDB" id="A0A382GBP2"/>
<dbReference type="PANTHER" id="PTHR45458">
    <property type="entry name" value="SHORT-CHAIN DEHYDROGENASE/REDUCTASE SDR"/>
    <property type="match status" value="1"/>
</dbReference>
<dbReference type="CDD" id="cd05325">
    <property type="entry name" value="carb_red_sniffer_like_SDR_c"/>
    <property type="match status" value="1"/>
</dbReference>
<name>A0A382GBP2_9ZZZZ</name>
<dbReference type="Pfam" id="PF00106">
    <property type="entry name" value="adh_short"/>
    <property type="match status" value="1"/>
</dbReference>
<sequence>MNVVITGANRGIGLELVKQFNDKDYNVYGSSRNPLASTGLQEEIGLDKIIPLDMGDTNSIETFCKQIQNLTNSKIDILINNAAVRGEKGNQEVLDPNVIRETFNINAVGPVMLIKNLANSLHGTKIINITSGMGSISRTTSGDMSYRMSKAALNMAGRNLHMQMKEHNTIIVQIHPGWVRTDMGGMNAAISVEESAKGIINSIEKLTPNQSGTFFDYKGDKIPW</sequence>
<dbReference type="GO" id="GO:0016616">
    <property type="term" value="F:oxidoreductase activity, acting on the CH-OH group of donors, NAD or NADP as acceptor"/>
    <property type="evidence" value="ECO:0007669"/>
    <property type="project" value="TreeGrafter"/>
</dbReference>
<dbReference type="SUPFAM" id="SSF51735">
    <property type="entry name" value="NAD(P)-binding Rossmann-fold domains"/>
    <property type="match status" value="1"/>
</dbReference>
<accession>A0A382GBP2</accession>
<dbReference type="EMBL" id="UINC01054373">
    <property type="protein sequence ID" value="SVB71997.1"/>
    <property type="molecule type" value="Genomic_DNA"/>
</dbReference>
<dbReference type="InterPro" id="IPR052184">
    <property type="entry name" value="SDR_enzymes"/>
</dbReference>
<proteinExistence type="predicted"/>
<dbReference type="PANTHER" id="PTHR45458:SF1">
    <property type="entry name" value="SHORT CHAIN DEHYDROGENASE"/>
    <property type="match status" value="1"/>
</dbReference>
<dbReference type="PRINTS" id="PR00081">
    <property type="entry name" value="GDHRDH"/>
</dbReference>
<gene>
    <name evidence="1" type="ORF">METZ01_LOCUS224851</name>
</gene>
<reference evidence="1" key="1">
    <citation type="submission" date="2018-05" db="EMBL/GenBank/DDBJ databases">
        <authorList>
            <person name="Lanie J.A."/>
            <person name="Ng W.-L."/>
            <person name="Kazmierczak K.M."/>
            <person name="Andrzejewski T.M."/>
            <person name="Davidsen T.M."/>
            <person name="Wayne K.J."/>
            <person name="Tettelin H."/>
            <person name="Glass J.I."/>
            <person name="Rusch D."/>
            <person name="Podicherti R."/>
            <person name="Tsui H.-C.T."/>
            <person name="Winkler M.E."/>
        </authorList>
    </citation>
    <scope>NUCLEOTIDE SEQUENCE</scope>
</reference>
<evidence type="ECO:0000313" key="1">
    <source>
        <dbReference type="EMBL" id="SVB71997.1"/>
    </source>
</evidence>
<organism evidence="1">
    <name type="scientific">marine metagenome</name>
    <dbReference type="NCBI Taxonomy" id="408172"/>
    <lineage>
        <taxon>unclassified sequences</taxon>
        <taxon>metagenomes</taxon>
        <taxon>ecological metagenomes</taxon>
    </lineage>
</organism>